<evidence type="ECO:0000256" key="1">
    <source>
        <dbReference type="SAM" id="MobiDB-lite"/>
    </source>
</evidence>
<gene>
    <name evidence="3" type="ORF">WJX74_000016</name>
</gene>
<organism evidence="3 4">
    <name type="scientific">Apatococcus lobatus</name>
    <dbReference type="NCBI Taxonomy" id="904363"/>
    <lineage>
        <taxon>Eukaryota</taxon>
        <taxon>Viridiplantae</taxon>
        <taxon>Chlorophyta</taxon>
        <taxon>core chlorophytes</taxon>
        <taxon>Trebouxiophyceae</taxon>
        <taxon>Chlorellales</taxon>
        <taxon>Chlorellaceae</taxon>
        <taxon>Apatococcus</taxon>
    </lineage>
</organism>
<proteinExistence type="predicted"/>
<evidence type="ECO:0000313" key="4">
    <source>
        <dbReference type="Proteomes" id="UP001438707"/>
    </source>
</evidence>
<dbReference type="AlphaFoldDB" id="A0AAW1RSY1"/>
<dbReference type="GO" id="GO:0045037">
    <property type="term" value="P:protein import into chloroplast stroma"/>
    <property type="evidence" value="ECO:0007669"/>
    <property type="project" value="TreeGrafter"/>
</dbReference>
<accession>A0AAW1RSY1</accession>
<feature type="compositionally biased region" description="Basic residues" evidence="1">
    <location>
        <begin position="14"/>
        <end position="24"/>
    </location>
</feature>
<keyword evidence="4" id="KW-1185">Reference proteome</keyword>
<feature type="domain" description="GYF" evidence="2">
    <location>
        <begin position="64"/>
        <end position="114"/>
    </location>
</feature>
<comment type="caution">
    <text evidence="3">The sequence shown here is derived from an EMBL/GenBank/DDBJ whole genome shotgun (WGS) entry which is preliminary data.</text>
</comment>
<dbReference type="PANTHER" id="PTHR37755">
    <property type="entry name" value="PROTEIN TIC 56, CHLOROPLASTIC"/>
    <property type="match status" value="1"/>
</dbReference>
<evidence type="ECO:0000313" key="3">
    <source>
        <dbReference type="EMBL" id="KAK9836417.1"/>
    </source>
</evidence>
<dbReference type="Proteomes" id="UP001438707">
    <property type="component" value="Unassembled WGS sequence"/>
</dbReference>
<evidence type="ECO:0000259" key="2">
    <source>
        <dbReference type="Pfam" id="PF14237"/>
    </source>
</evidence>
<dbReference type="InterPro" id="IPR025640">
    <property type="entry name" value="GYF_2"/>
</dbReference>
<protein>
    <recommendedName>
        <fullName evidence="2">GYF domain-containing protein</fullName>
    </recommendedName>
</protein>
<name>A0AAW1RSY1_9CHLO</name>
<dbReference type="InterPro" id="IPR037471">
    <property type="entry name" value="TIC56"/>
</dbReference>
<sequence>MADVQSSPTAEPARKKKVKKVAKSKKPDEPYVPRQRDPKPATKLSFYDKELYDLCRLYTGRNVWYYRDRLSVPRGPCAMHVMRHCWMNGVIDENTLVWGQGLVDWLPVRNVRTLVPHIRTVEVRIGTWIKKNFALKPAINRARKQRPEQRSVAAELGVSQVDFMY</sequence>
<dbReference type="PANTHER" id="PTHR37755:SF1">
    <property type="entry name" value="PROTEIN TIC 56, CHLOROPLASTIC"/>
    <property type="match status" value="1"/>
</dbReference>
<feature type="region of interest" description="Disordered" evidence="1">
    <location>
        <begin position="1"/>
        <end position="40"/>
    </location>
</feature>
<dbReference type="Pfam" id="PF14237">
    <property type="entry name" value="GYF_2"/>
    <property type="match status" value="1"/>
</dbReference>
<reference evidence="3 4" key="1">
    <citation type="journal article" date="2024" name="Nat. Commun.">
        <title>Phylogenomics reveals the evolutionary origins of lichenization in chlorophyte algae.</title>
        <authorList>
            <person name="Puginier C."/>
            <person name="Libourel C."/>
            <person name="Otte J."/>
            <person name="Skaloud P."/>
            <person name="Haon M."/>
            <person name="Grisel S."/>
            <person name="Petersen M."/>
            <person name="Berrin J.G."/>
            <person name="Delaux P.M."/>
            <person name="Dal Grande F."/>
            <person name="Keller J."/>
        </authorList>
    </citation>
    <scope>NUCLEOTIDE SEQUENCE [LARGE SCALE GENOMIC DNA]</scope>
    <source>
        <strain evidence="3 4">SAG 2145</strain>
    </source>
</reference>
<dbReference type="GO" id="GO:0009706">
    <property type="term" value="C:chloroplast inner membrane"/>
    <property type="evidence" value="ECO:0007669"/>
    <property type="project" value="TreeGrafter"/>
</dbReference>
<feature type="compositionally biased region" description="Basic and acidic residues" evidence="1">
    <location>
        <begin position="25"/>
        <end position="40"/>
    </location>
</feature>
<dbReference type="EMBL" id="JALJOS010000007">
    <property type="protein sequence ID" value="KAK9836417.1"/>
    <property type="molecule type" value="Genomic_DNA"/>
</dbReference>